<gene>
    <name evidence="11" type="ORF">KP79_PYT16340</name>
</gene>
<dbReference type="InterPro" id="IPR055189">
    <property type="entry name" value="RM44_endonuclase"/>
</dbReference>
<dbReference type="Pfam" id="PF22935">
    <property type="entry name" value="RM44_endonuclase"/>
    <property type="match status" value="1"/>
</dbReference>
<dbReference type="Gene3D" id="3.30.160.20">
    <property type="match status" value="1"/>
</dbReference>
<dbReference type="Gene3D" id="1.10.1520.10">
    <property type="entry name" value="Ribonuclease III domain"/>
    <property type="match status" value="1"/>
</dbReference>
<dbReference type="Pfam" id="PF22892">
    <property type="entry name" value="DSRM_MRPL44"/>
    <property type="match status" value="1"/>
</dbReference>
<dbReference type="GO" id="GO:0003725">
    <property type="term" value="F:double-stranded RNA binding"/>
    <property type="evidence" value="ECO:0007669"/>
    <property type="project" value="InterPro"/>
</dbReference>
<dbReference type="SMART" id="SM00535">
    <property type="entry name" value="RIBOc"/>
    <property type="match status" value="1"/>
</dbReference>
<keyword evidence="3" id="KW-0809">Transit peptide</keyword>
<dbReference type="SUPFAM" id="SSF54768">
    <property type="entry name" value="dsRNA-binding domain-like"/>
    <property type="match status" value="1"/>
</dbReference>
<evidence type="ECO:0000256" key="5">
    <source>
        <dbReference type="ARBA" id="ARBA00023128"/>
    </source>
</evidence>
<evidence type="ECO:0000256" key="8">
    <source>
        <dbReference type="ARBA" id="ARBA00035187"/>
    </source>
</evidence>
<evidence type="ECO:0000256" key="3">
    <source>
        <dbReference type="ARBA" id="ARBA00022946"/>
    </source>
</evidence>
<comment type="similarity">
    <text evidence="7">Belongs to the ribonuclease III family. Mitochondrion-specific ribosomal protein mL44 subfamily.</text>
</comment>
<feature type="region of interest" description="Disordered" evidence="9">
    <location>
        <begin position="109"/>
        <end position="134"/>
    </location>
</feature>
<feature type="domain" description="RNase III" evidence="10">
    <location>
        <begin position="88"/>
        <end position="237"/>
    </location>
</feature>
<dbReference type="PANTHER" id="PTHR11207:SF5">
    <property type="entry name" value="LARGE RIBOSOMAL SUBUNIT PROTEIN ML44"/>
    <property type="match status" value="1"/>
</dbReference>
<evidence type="ECO:0000256" key="1">
    <source>
        <dbReference type="ARBA" id="ARBA00004173"/>
    </source>
</evidence>
<dbReference type="STRING" id="6573.A0A210R2H8"/>
<dbReference type="InterPro" id="IPR036389">
    <property type="entry name" value="RNase_III_sf"/>
</dbReference>
<dbReference type="SUPFAM" id="SSF69065">
    <property type="entry name" value="RNase III domain-like"/>
    <property type="match status" value="1"/>
</dbReference>
<comment type="subcellular location">
    <subcellularLocation>
        <location evidence="1">Mitochondrion</location>
    </subcellularLocation>
</comment>
<proteinExistence type="inferred from homology"/>
<dbReference type="InterPro" id="IPR044444">
    <property type="entry name" value="Ribosomal_mL44_DSRM_metazoa"/>
</dbReference>
<dbReference type="EMBL" id="NEDP02000704">
    <property type="protein sequence ID" value="OWF55290.1"/>
    <property type="molecule type" value="Genomic_DNA"/>
</dbReference>
<dbReference type="GO" id="GO:0004525">
    <property type="term" value="F:ribonuclease III activity"/>
    <property type="evidence" value="ECO:0007669"/>
    <property type="project" value="InterPro"/>
</dbReference>
<dbReference type="FunFam" id="3.30.160.20:FF:000037">
    <property type="entry name" value="39S ribosomal protein L44, mitochondrial"/>
    <property type="match status" value="1"/>
</dbReference>
<keyword evidence="5" id="KW-0496">Mitochondrion</keyword>
<dbReference type="PANTHER" id="PTHR11207">
    <property type="entry name" value="RIBONUCLEASE III"/>
    <property type="match status" value="1"/>
</dbReference>
<accession>A0A210R2H8</accession>
<protein>
    <recommendedName>
        <fullName evidence="8">Large ribosomal subunit protein mL44</fullName>
    </recommendedName>
</protein>
<dbReference type="AlphaFoldDB" id="A0A210R2H8"/>
<evidence type="ECO:0000256" key="9">
    <source>
        <dbReference type="SAM" id="MobiDB-lite"/>
    </source>
</evidence>
<dbReference type="GO" id="GO:0070877">
    <property type="term" value="C:microprocessor complex"/>
    <property type="evidence" value="ECO:0007669"/>
    <property type="project" value="TreeGrafter"/>
</dbReference>
<evidence type="ECO:0000313" key="12">
    <source>
        <dbReference type="Proteomes" id="UP000242188"/>
    </source>
</evidence>
<dbReference type="GO" id="GO:0005762">
    <property type="term" value="C:mitochondrial large ribosomal subunit"/>
    <property type="evidence" value="ECO:0007669"/>
    <property type="project" value="TreeGrafter"/>
</dbReference>
<evidence type="ECO:0000256" key="2">
    <source>
        <dbReference type="ARBA" id="ARBA00022884"/>
    </source>
</evidence>
<keyword evidence="12" id="KW-1185">Reference proteome</keyword>
<feature type="compositionally biased region" description="Basic and acidic residues" evidence="9">
    <location>
        <begin position="124"/>
        <end position="134"/>
    </location>
</feature>
<dbReference type="InterPro" id="IPR000999">
    <property type="entry name" value="RNase_III_dom"/>
</dbReference>
<evidence type="ECO:0000256" key="4">
    <source>
        <dbReference type="ARBA" id="ARBA00022980"/>
    </source>
</evidence>
<dbReference type="CDD" id="cd19874">
    <property type="entry name" value="DSRM_MRPL44"/>
    <property type="match status" value="1"/>
</dbReference>
<reference evidence="11 12" key="1">
    <citation type="journal article" date="2017" name="Nat. Ecol. Evol.">
        <title>Scallop genome provides insights into evolution of bilaterian karyotype and development.</title>
        <authorList>
            <person name="Wang S."/>
            <person name="Zhang J."/>
            <person name="Jiao W."/>
            <person name="Li J."/>
            <person name="Xun X."/>
            <person name="Sun Y."/>
            <person name="Guo X."/>
            <person name="Huan P."/>
            <person name="Dong B."/>
            <person name="Zhang L."/>
            <person name="Hu X."/>
            <person name="Sun X."/>
            <person name="Wang J."/>
            <person name="Zhao C."/>
            <person name="Wang Y."/>
            <person name="Wang D."/>
            <person name="Huang X."/>
            <person name="Wang R."/>
            <person name="Lv J."/>
            <person name="Li Y."/>
            <person name="Zhang Z."/>
            <person name="Liu B."/>
            <person name="Lu W."/>
            <person name="Hui Y."/>
            <person name="Liang J."/>
            <person name="Zhou Z."/>
            <person name="Hou R."/>
            <person name="Li X."/>
            <person name="Liu Y."/>
            <person name="Li H."/>
            <person name="Ning X."/>
            <person name="Lin Y."/>
            <person name="Zhao L."/>
            <person name="Xing Q."/>
            <person name="Dou J."/>
            <person name="Li Y."/>
            <person name="Mao J."/>
            <person name="Guo H."/>
            <person name="Dou H."/>
            <person name="Li T."/>
            <person name="Mu C."/>
            <person name="Jiang W."/>
            <person name="Fu Q."/>
            <person name="Fu X."/>
            <person name="Miao Y."/>
            <person name="Liu J."/>
            <person name="Yu Q."/>
            <person name="Li R."/>
            <person name="Liao H."/>
            <person name="Li X."/>
            <person name="Kong Y."/>
            <person name="Jiang Z."/>
            <person name="Chourrout D."/>
            <person name="Li R."/>
            <person name="Bao Z."/>
        </authorList>
    </citation>
    <scope>NUCLEOTIDE SEQUENCE [LARGE SCALE GENOMIC DNA]</scope>
    <source>
        <strain evidence="11 12">PY_sf001</strain>
    </source>
</reference>
<keyword evidence="6" id="KW-0687">Ribonucleoprotein</keyword>
<dbReference type="GO" id="GO:0070125">
    <property type="term" value="P:mitochondrial translational elongation"/>
    <property type="evidence" value="ECO:0007669"/>
    <property type="project" value="TreeGrafter"/>
</dbReference>
<keyword evidence="4 11" id="KW-0689">Ribosomal protein</keyword>
<evidence type="ECO:0000256" key="7">
    <source>
        <dbReference type="ARBA" id="ARBA00024034"/>
    </source>
</evidence>
<organism evidence="11 12">
    <name type="scientific">Mizuhopecten yessoensis</name>
    <name type="common">Japanese scallop</name>
    <name type="synonym">Patinopecten yessoensis</name>
    <dbReference type="NCBI Taxonomy" id="6573"/>
    <lineage>
        <taxon>Eukaryota</taxon>
        <taxon>Metazoa</taxon>
        <taxon>Spiralia</taxon>
        <taxon>Lophotrochozoa</taxon>
        <taxon>Mollusca</taxon>
        <taxon>Bivalvia</taxon>
        <taxon>Autobranchia</taxon>
        <taxon>Pteriomorphia</taxon>
        <taxon>Pectinida</taxon>
        <taxon>Pectinoidea</taxon>
        <taxon>Pectinidae</taxon>
        <taxon>Mizuhopecten</taxon>
    </lineage>
</organism>
<evidence type="ECO:0000259" key="10">
    <source>
        <dbReference type="SMART" id="SM00535"/>
    </source>
</evidence>
<evidence type="ECO:0000313" key="11">
    <source>
        <dbReference type="EMBL" id="OWF55290.1"/>
    </source>
</evidence>
<keyword evidence="2" id="KW-0694">RNA-binding</keyword>
<comment type="caution">
    <text evidence="11">The sequence shown here is derived from an EMBL/GenBank/DDBJ whole genome shotgun (WGS) entry which is preliminary data.</text>
</comment>
<name>A0A210R2H8_MIZYE</name>
<dbReference type="Proteomes" id="UP000242188">
    <property type="component" value="Unassembled WGS sequence"/>
</dbReference>
<dbReference type="GO" id="GO:0006396">
    <property type="term" value="P:RNA processing"/>
    <property type="evidence" value="ECO:0007669"/>
    <property type="project" value="InterPro"/>
</dbReference>
<feature type="compositionally biased region" description="Acidic residues" evidence="9">
    <location>
        <begin position="111"/>
        <end position="123"/>
    </location>
</feature>
<sequence>MATRMCMRLHLMRKSKFLTDRPTAFLKDTCTRTLKTYKSRRPVLSELFHKRQSLGPEPERHPSAYGIWNYDSEVYAFGKRLGEDFKDEILKTSLVLRSYQEEDEKAKEILLDDYSEENDDDDNTVSRDSNEQLAKQGEKLASRYVKAYLRATYPEMFEEGISAVHDYLTSDEMFAYVGSQLGLKDIILKMDYPPTDEDYSVTMKAVIGALAASQDVARAEAFVRDFFIVQLVAEDINEIWDVINPMGVLTNILKKMGLSPPEPRLIWKSAASTVMSVYHVGLYSDRTLLGRAPGETVSIAEEMAARDALKKYMNTQDHRAPLKFREAAEKLQIDYDRKNASLSNLSSGS</sequence>
<dbReference type="OrthoDB" id="444135at2759"/>
<evidence type="ECO:0000256" key="6">
    <source>
        <dbReference type="ARBA" id="ARBA00023274"/>
    </source>
</evidence>